<dbReference type="RefSeq" id="WP_064801212.1">
    <property type="nucleotide sequence ID" value="NZ_CP016022.1"/>
</dbReference>
<dbReference type="OrthoDB" id="8924147at2"/>
<protein>
    <submittedName>
        <fullName evidence="1">Uncharacterized protein</fullName>
    </submittedName>
</protein>
<reference evidence="2" key="1">
    <citation type="submission" date="2016-06" db="EMBL/GenBank/DDBJ databases">
        <authorList>
            <person name="Xu Y."/>
            <person name="Nagy A."/>
            <person name="Yan X."/>
            <person name="Kim S.W."/>
            <person name="Haley B."/>
            <person name="Liu N.T."/>
            <person name="Nou X."/>
        </authorList>
    </citation>
    <scope>NUCLEOTIDE SEQUENCE [LARGE SCALE GENOMIC DNA]</scope>
    <source>
        <strain evidence="2">ATCC 49129</strain>
    </source>
</reference>
<dbReference type="GeneID" id="61524504"/>
<sequence length="341" mass="37419">MPSRATMRWCLTAMLACSGHALAWDYTPGAIPGLISVLGFLTVQTQALDRAIQRFPSQREELIRARNQFDNTFPQALARTRRLIAGIPLTDDERQLLIERALDLHQPSVAISTQTPETAHALAQRVTERAQGSQDRPTLQTLLAVVYDDRPAEELSSRFTQSITLSDWPNANGANVTLRLPFSWERVPPTPPRKPDPARVAIGAWANQGGAGLSRIELIVRPTEGEPEAVPDSREPRWMRDAIRQAVALPCRMTGWGTQSFSGRPGIWASYIGDAPGPHAPRATSNTFIGRVYIVPTDGALVMLHMQSPAASPEQAGVLRQRYEPLWTAVATSFAVSAPKP</sequence>
<accession>A0A191ZSJ6</accession>
<organism evidence="1 2">
    <name type="scientific">Ralstonia insidiosa</name>
    <dbReference type="NCBI Taxonomy" id="190721"/>
    <lineage>
        <taxon>Bacteria</taxon>
        <taxon>Pseudomonadati</taxon>
        <taxon>Pseudomonadota</taxon>
        <taxon>Betaproteobacteria</taxon>
        <taxon>Burkholderiales</taxon>
        <taxon>Burkholderiaceae</taxon>
        <taxon>Ralstonia</taxon>
    </lineage>
</organism>
<dbReference type="Proteomes" id="UP000078572">
    <property type="component" value="Chromosome 1"/>
</dbReference>
<gene>
    <name evidence="1" type="ORF">A9Y76_00620</name>
</gene>
<dbReference type="STRING" id="190721.ACS15_0130"/>
<proteinExistence type="predicted"/>
<dbReference type="AlphaFoldDB" id="A0A191ZSJ6"/>
<evidence type="ECO:0000313" key="2">
    <source>
        <dbReference type="Proteomes" id="UP000078572"/>
    </source>
</evidence>
<evidence type="ECO:0000313" key="1">
    <source>
        <dbReference type="EMBL" id="ANJ71074.1"/>
    </source>
</evidence>
<dbReference type="EMBL" id="CP016022">
    <property type="protein sequence ID" value="ANJ71074.1"/>
    <property type="molecule type" value="Genomic_DNA"/>
</dbReference>
<keyword evidence="2" id="KW-1185">Reference proteome</keyword>
<name>A0A191ZSJ6_9RALS</name>